<reference evidence="1 2" key="1">
    <citation type="submission" date="2018-09" db="EMBL/GenBank/DDBJ databases">
        <title>Genomic Encyclopedia of Archaeal and Bacterial Type Strains, Phase II (KMG-II): from individual species to whole genera.</title>
        <authorList>
            <person name="Goeker M."/>
        </authorList>
    </citation>
    <scope>NUCLEOTIDE SEQUENCE [LARGE SCALE GENOMIC DNA]</scope>
    <source>
        <strain evidence="1 2">DSM 17008</strain>
    </source>
</reference>
<accession>A0A419V5D8</accession>
<keyword evidence="2" id="KW-1185">Reference proteome</keyword>
<dbReference type="AlphaFoldDB" id="A0A419V5D8"/>
<dbReference type="EMBL" id="RAPK01000007">
    <property type="protein sequence ID" value="RKD75195.1"/>
    <property type="molecule type" value="Genomic_DNA"/>
</dbReference>
<dbReference type="Proteomes" id="UP000285120">
    <property type="component" value="Unassembled WGS sequence"/>
</dbReference>
<sequence>MAKAVDDIKNDEVTLTLDYDEVAVLLGMLNTLRGDKKRNVQPFIDELSNPEEK</sequence>
<proteinExistence type="predicted"/>
<comment type="caution">
    <text evidence="1">The sequence shown here is derived from an EMBL/GenBank/DDBJ whole genome shotgun (WGS) entry which is preliminary data.</text>
</comment>
<protein>
    <submittedName>
        <fullName evidence="1">Uncharacterized protein</fullName>
    </submittedName>
</protein>
<evidence type="ECO:0000313" key="1">
    <source>
        <dbReference type="EMBL" id="RKD75195.1"/>
    </source>
</evidence>
<evidence type="ECO:0000313" key="2">
    <source>
        <dbReference type="Proteomes" id="UP000285120"/>
    </source>
</evidence>
<dbReference type="RefSeq" id="WP_170146833.1">
    <property type="nucleotide sequence ID" value="NZ_RAPK01000007.1"/>
</dbReference>
<name>A0A419V5D8_9BACL</name>
<gene>
    <name evidence="1" type="ORF">ATL39_0893</name>
</gene>
<organism evidence="1 2">
    <name type="scientific">Sinobaca qinghaiensis</name>
    <dbReference type="NCBI Taxonomy" id="342944"/>
    <lineage>
        <taxon>Bacteria</taxon>
        <taxon>Bacillati</taxon>
        <taxon>Bacillota</taxon>
        <taxon>Bacilli</taxon>
        <taxon>Bacillales</taxon>
        <taxon>Sporolactobacillaceae</taxon>
        <taxon>Sinobaca</taxon>
    </lineage>
</organism>